<proteinExistence type="predicted"/>
<dbReference type="RefSeq" id="XP_060338743.1">
    <property type="nucleotide sequence ID" value="XM_060482250.1"/>
</dbReference>
<dbReference type="EMBL" id="JAUEPS010000002">
    <property type="protein sequence ID" value="KAK0468468.1"/>
    <property type="molecule type" value="Genomic_DNA"/>
</dbReference>
<gene>
    <name evidence="1" type="ORF">EV420DRAFT_468846</name>
</gene>
<dbReference type="AlphaFoldDB" id="A0AA39NMP3"/>
<organism evidence="1 2">
    <name type="scientific">Armillaria tabescens</name>
    <name type="common">Ringless honey mushroom</name>
    <name type="synonym">Agaricus tabescens</name>
    <dbReference type="NCBI Taxonomy" id="1929756"/>
    <lineage>
        <taxon>Eukaryota</taxon>
        <taxon>Fungi</taxon>
        <taxon>Dikarya</taxon>
        <taxon>Basidiomycota</taxon>
        <taxon>Agaricomycotina</taxon>
        <taxon>Agaricomycetes</taxon>
        <taxon>Agaricomycetidae</taxon>
        <taxon>Agaricales</taxon>
        <taxon>Marasmiineae</taxon>
        <taxon>Physalacriaceae</taxon>
        <taxon>Desarmillaria</taxon>
    </lineage>
</organism>
<evidence type="ECO:0000313" key="2">
    <source>
        <dbReference type="Proteomes" id="UP001175211"/>
    </source>
</evidence>
<dbReference type="Proteomes" id="UP001175211">
    <property type="component" value="Unassembled WGS sequence"/>
</dbReference>
<keyword evidence="2" id="KW-1185">Reference proteome</keyword>
<protein>
    <submittedName>
        <fullName evidence="1">Uncharacterized protein</fullName>
    </submittedName>
</protein>
<comment type="caution">
    <text evidence="1">The sequence shown here is derived from an EMBL/GenBank/DDBJ whole genome shotgun (WGS) entry which is preliminary data.</text>
</comment>
<accession>A0AA39NMP3</accession>
<name>A0AA39NMP3_ARMTA</name>
<dbReference type="GeneID" id="85365798"/>
<sequence>MSVITSSSSSIIERSVRFDDECVLIPQGPSKKPGLVVIKSYILPWWKRKASTHNRGVGAKESENISPPDVKEHITLKIPLPSFLTKTLPSPHYTHAEPLSPCLVHREQRSASTHSSPTIHHAIPAALTRTASLPMTDHNGKPVTTVPLRACCPNCFHTTEQSLQEGDRWKEKFTRGARRLRRASIDYSPSTASASTSSEMNLSLEAAEEALFHPQRHSASTTEEAFKLKPVAEPETLSGLISIVSIPTSPPIVEEEEEFQAATSCSLAHR</sequence>
<evidence type="ECO:0000313" key="1">
    <source>
        <dbReference type="EMBL" id="KAK0468468.1"/>
    </source>
</evidence>
<reference evidence="1" key="1">
    <citation type="submission" date="2023-06" db="EMBL/GenBank/DDBJ databases">
        <authorList>
            <consortium name="Lawrence Berkeley National Laboratory"/>
            <person name="Ahrendt S."/>
            <person name="Sahu N."/>
            <person name="Indic B."/>
            <person name="Wong-Bajracharya J."/>
            <person name="Merenyi Z."/>
            <person name="Ke H.-M."/>
            <person name="Monk M."/>
            <person name="Kocsube S."/>
            <person name="Drula E."/>
            <person name="Lipzen A."/>
            <person name="Balint B."/>
            <person name="Henrissat B."/>
            <person name="Andreopoulos B."/>
            <person name="Martin F.M."/>
            <person name="Harder C.B."/>
            <person name="Rigling D."/>
            <person name="Ford K.L."/>
            <person name="Foster G.D."/>
            <person name="Pangilinan J."/>
            <person name="Papanicolaou A."/>
            <person name="Barry K."/>
            <person name="LaButti K."/>
            <person name="Viragh M."/>
            <person name="Koriabine M."/>
            <person name="Yan M."/>
            <person name="Riley R."/>
            <person name="Champramary S."/>
            <person name="Plett K.L."/>
            <person name="Tsai I.J."/>
            <person name="Slot J."/>
            <person name="Sipos G."/>
            <person name="Plett J."/>
            <person name="Nagy L.G."/>
            <person name="Grigoriev I.V."/>
        </authorList>
    </citation>
    <scope>NUCLEOTIDE SEQUENCE</scope>
    <source>
        <strain evidence="1">CCBAS 213</strain>
    </source>
</reference>